<dbReference type="GO" id="GO:0015386">
    <property type="term" value="F:potassium:proton antiporter activity"/>
    <property type="evidence" value="ECO:0007669"/>
    <property type="project" value="TreeGrafter"/>
</dbReference>
<dbReference type="GO" id="GO:0098719">
    <property type="term" value="P:sodium ion import across plasma membrane"/>
    <property type="evidence" value="ECO:0007669"/>
    <property type="project" value="TreeGrafter"/>
</dbReference>
<reference evidence="13" key="1">
    <citation type="submission" date="2021-01" db="EMBL/GenBank/DDBJ databases">
        <authorList>
            <person name="Corre E."/>
            <person name="Pelletier E."/>
            <person name="Niang G."/>
            <person name="Scheremetjew M."/>
            <person name="Finn R."/>
            <person name="Kale V."/>
            <person name="Holt S."/>
            <person name="Cochrane G."/>
            <person name="Meng A."/>
            <person name="Brown T."/>
            <person name="Cohen L."/>
        </authorList>
    </citation>
    <scope>NUCLEOTIDE SEQUENCE</scope>
    <source>
        <strain evidence="13">UTEX LB 985</strain>
    </source>
</reference>
<dbReference type="GO" id="GO:0005886">
    <property type="term" value="C:plasma membrane"/>
    <property type="evidence" value="ECO:0007669"/>
    <property type="project" value="UniProtKB-SubCell"/>
</dbReference>
<dbReference type="PANTHER" id="PTHR10110:SF86">
    <property type="entry name" value="SODIUM_HYDROGEN EXCHANGER 7"/>
    <property type="match status" value="1"/>
</dbReference>
<protein>
    <recommendedName>
        <fullName evidence="12">Cation/H+ exchanger transmembrane domain-containing protein</fullName>
    </recommendedName>
</protein>
<keyword evidence="9" id="KW-0739">Sodium transport</keyword>
<dbReference type="PANTHER" id="PTHR10110">
    <property type="entry name" value="SODIUM/HYDROGEN EXCHANGER"/>
    <property type="match status" value="1"/>
</dbReference>
<proteinExistence type="predicted"/>
<dbReference type="AlphaFoldDB" id="A0A7S2DN80"/>
<keyword evidence="3" id="KW-1003">Cell membrane</keyword>
<sequence length="192" mass="20987">MAALANVGRSRDKKIRLHEQAVIWFSGLRGAIALALAVEFPTAADVAGKAGEGNFCEQREHVVACTIVVVLVTVFVMGGFTKPVLNLCGIPMGVEKLKVPPRPQGAESRRRWKRALLLAERRVLRPVLVIDEEERAQLTWPLKEVSEQRQYPSRSQGSRQLASSQSASAVGTGVATSPRADDGDVHELQERL</sequence>
<evidence type="ECO:0000256" key="1">
    <source>
        <dbReference type="ARBA" id="ARBA00004651"/>
    </source>
</evidence>
<accession>A0A7S2DN80</accession>
<feature type="compositionally biased region" description="Low complexity" evidence="10">
    <location>
        <begin position="153"/>
        <end position="169"/>
    </location>
</feature>
<evidence type="ECO:0000256" key="10">
    <source>
        <dbReference type="SAM" id="MobiDB-lite"/>
    </source>
</evidence>
<evidence type="ECO:0000256" key="7">
    <source>
        <dbReference type="ARBA" id="ARBA00023065"/>
    </source>
</evidence>
<keyword evidence="4 11" id="KW-0812">Transmembrane</keyword>
<evidence type="ECO:0000256" key="3">
    <source>
        <dbReference type="ARBA" id="ARBA00022475"/>
    </source>
</evidence>
<name>A0A7S2DN80_9EUKA</name>
<keyword evidence="5 11" id="KW-1133">Transmembrane helix</keyword>
<evidence type="ECO:0000313" key="13">
    <source>
        <dbReference type="EMBL" id="CAD9459181.1"/>
    </source>
</evidence>
<feature type="region of interest" description="Disordered" evidence="10">
    <location>
        <begin position="147"/>
        <end position="192"/>
    </location>
</feature>
<dbReference type="GO" id="GO:0015385">
    <property type="term" value="F:sodium:proton antiporter activity"/>
    <property type="evidence" value="ECO:0007669"/>
    <property type="project" value="InterPro"/>
</dbReference>
<evidence type="ECO:0000256" key="9">
    <source>
        <dbReference type="ARBA" id="ARBA00023201"/>
    </source>
</evidence>
<evidence type="ECO:0000256" key="5">
    <source>
        <dbReference type="ARBA" id="ARBA00022989"/>
    </source>
</evidence>
<evidence type="ECO:0000256" key="6">
    <source>
        <dbReference type="ARBA" id="ARBA00023053"/>
    </source>
</evidence>
<evidence type="ECO:0000256" key="11">
    <source>
        <dbReference type="SAM" id="Phobius"/>
    </source>
</evidence>
<keyword evidence="8 11" id="KW-0472">Membrane</keyword>
<feature type="transmembrane region" description="Helical" evidence="11">
    <location>
        <begin position="61"/>
        <end position="80"/>
    </location>
</feature>
<keyword evidence="2" id="KW-0813">Transport</keyword>
<feature type="transmembrane region" description="Helical" evidence="11">
    <location>
        <begin position="21"/>
        <end position="41"/>
    </location>
</feature>
<keyword evidence="6" id="KW-0915">Sodium</keyword>
<comment type="subcellular location">
    <subcellularLocation>
        <location evidence="1">Cell membrane</location>
        <topology evidence="1">Multi-pass membrane protein</topology>
    </subcellularLocation>
</comment>
<evidence type="ECO:0000256" key="2">
    <source>
        <dbReference type="ARBA" id="ARBA00022448"/>
    </source>
</evidence>
<dbReference type="GO" id="GO:0051453">
    <property type="term" value="P:regulation of intracellular pH"/>
    <property type="evidence" value="ECO:0007669"/>
    <property type="project" value="TreeGrafter"/>
</dbReference>
<feature type="compositionally biased region" description="Basic and acidic residues" evidence="10">
    <location>
        <begin position="179"/>
        <end position="192"/>
    </location>
</feature>
<feature type="domain" description="Cation/H+ exchanger transmembrane" evidence="12">
    <location>
        <begin position="14"/>
        <end position="86"/>
    </location>
</feature>
<dbReference type="InterPro" id="IPR006153">
    <property type="entry name" value="Cation/H_exchanger_TM"/>
</dbReference>
<organism evidence="13">
    <name type="scientific">Haptolina brevifila</name>
    <dbReference type="NCBI Taxonomy" id="156173"/>
    <lineage>
        <taxon>Eukaryota</taxon>
        <taxon>Haptista</taxon>
        <taxon>Haptophyta</taxon>
        <taxon>Prymnesiophyceae</taxon>
        <taxon>Prymnesiales</taxon>
        <taxon>Prymnesiaceae</taxon>
        <taxon>Haptolina</taxon>
    </lineage>
</organism>
<keyword evidence="7" id="KW-0406">Ion transport</keyword>
<dbReference type="InterPro" id="IPR018422">
    <property type="entry name" value="Cation/H_exchanger_CPA1"/>
</dbReference>
<evidence type="ECO:0000259" key="12">
    <source>
        <dbReference type="Pfam" id="PF00999"/>
    </source>
</evidence>
<dbReference type="EMBL" id="HBGU01034752">
    <property type="protein sequence ID" value="CAD9459181.1"/>
    <property type="molecule type" value="Transcribed_RNA"/>
</dbReference>
<gene>
    <name evidence="13" type="ORF">CBRE1094_LOCUS18986</name>
</gene>
<evidence type="ECO:0000256" key="4">
    <source>
        <dbReference type="ARBA" id="ARBA00022692"/>
    </source>
</evidence>
<dbReference type="Pfam" id="PF00999">
    <property type="entry name" value="Na_H_Exchanger"/>
    <property type="match status" value="1"/>
</dbReference>
<evidence type="ECO:0000256" key="8">
    <source>
        <dbReference type="ARBA" id="ARBA00023136"/>
    </source>
</evidence>